<dbReference type="EMBL" id="QQWD01000026">
    <property type="protein sequence ID" value="REJ48586.1"/>
    <property type="molecule type" value="Genomic_DNA"/>
</dbReference>
<dbReference type="Proteomes" id="UP000257002">
    <property type="component" value="Unassembled WGS sequence"/>
</dbReference>
<reference evidence="1 2" key="1">
    <citation type="submission" date="2017-10" db="EMBL/GenBank/DDBJ databases">
        <title>A large-scale comparative metagenomic study reveals the eutrophication-driven functional interactions in six Microcystis-epibionts communities.</title>
        <authorList>
            <person name="Li Q."/>
            <person name="Lin F."/>
        </authorList>
    </citation>
    <scope>NUCLEOTIDE SEQUENCE [LARGE SCALE GENOMIC DNA]</scope>
    <source>
        <strain evidence="1">TW10</strain>
    </source>
</reference>
<proteinExistence type="predicted"/>
<dbReference type="AlphaFoldDB" id="A0A3E0LMK5"/>
<name>A0A3E0LMK5_9CHRO</name>
<accession>A0A3E0LMK5</accession>
<evidence type="ECO:0000313" key="2">
    <source>
        <dbReference type="Proteomes" id="UP000257002"/>
    </source>
</evidence>
<sequence length="78" mass="9083">MPLNLRGSSLNLIFLEWNCLPFFYLHLFKFSTALSVDYTDSKLVQPGFTGFFHRYSANPSYTWTSPLTKGHNICCRRD</sequence>
<evidence type="ECO:0000313" key="1">
    <source>
        <dbReference type="EMBL" id="REJ48586.1"/>
    </source>
</evidence>
<comment type="caution">
    <text evidence="1">The sequence shown here is derived from an EMBL/GenBank/DDBJ whole genome shotgun (WGS) entry which is preliminary data.</text>
</comment>
<protein>
    <submittedName>
        <fullName evidence="1">Uncharacterized protein</fullName>
    </submittedName>
</protein>
<gene>
    <name evidence="1" type="ORF">DWQ51_18725</name>
</gene>
<organism evidence="1 2">
    <name type="scientific">Microcystis wesenbergii TW10</name>
    <dbReference type="NCBI Taxonomy" id="2060474"/>
    <lineage>
        <taxon>Bacteria</taxon>
        <taxon>Bacillati</taxon>
        <taxon>Cyanobacteriota</taxon>
        <taxon>Cyanophyceae</taxon>
        <taxon>Oscillatoriophycideae</taxon>
        <taxon>Chroococcales</taxon>
        <taxon>Microcystaceae</taxon>
        <taxon>Microcystis</taxon>
    </lineage>
</organism>